<keyword evidence="2" id="KW-0808">Transferase</keyword>
<dbReference type="GO" id="GO:0008804">
    <property type="term" value="F:carbamate kinase activity"/>
    <property type="evidence" value="ECO:0007669"/>
    <property type="project" value="InterPro"/>
</dbReference>
<feature type="domain" description="Aspartate/glutamate/uridylate kinase" evidence="4">
    <location>
        <begin position="18"/>
        <end position="232"/>
    </location>
</feature>
<dbReference type="AlphaFoldDB" id="X0YV96"/>
<dbReference type="PRINTS" id="PR01469">
    <property type="entry name" value="CARBMTKINASE"/>
</dbReference>
<dbReference type="Pfam" id="PF00696">
    <property type="entry name" value="AA_kinase"/>
    <property type="match status" value="1"/>
</dbReference>
<dbReference type="CDD" id="cd04235">
    <property type="entry name" value="AAK_CK"/>
    <property type="match status" value="1"/>
</dbReference>
<organism evidence="5">
    <name type="scientific">marine sediment metagenome</name>
    <dbReference type="NCBI Taxonomy" id="412755"/>
    <lineage>
        <taxon>unclassified sequences</taxon>
        <taxon>metagenomes</taxon>
        <taxon>ecological metagenomes</taxon>
    </lineage>
</organism>
<evidence type="ECO:0000256" key="3">
    <source>
        <dbReference type="ARBA" id="ARBA00022777"/>
    </source>
</evidence>
<reference evidence="5" key="1">
    <citation type="journal article" date="2014" name="Front. Microbiol.">
        <title>High frequency of phylogenetically diverse reductive dehalogenase-homologous genes in deep subseafloor sedimentary metagenomes.</title>
        <authorList>
            <person name="Kawai M."/>
            <person name="Futagami T."/>
            <person name="Toyoda A."/>
            <person name="Takaki Y."/>
            <person name="Nishi S."/>
            <person name="Hori S."/>
            <person name="Arai W."/>
            <person name="Tsubouchi T."/>
            <person name="Morono Y."/>
            <person name="Uchiyama I."/>
            <person name="Ito T."/>
            <person name="Fujiyama A."/>
            <person name="Inagaki F."/>
            <person name="Takami H."/>
        </authorList>
    </citation>
    <scope>NUCLEOTIDE SEQUENCE</scope>
    <source>
        <strain evidence="5">Expedition CK06-06</strain>
    </source>
</reference>
<keyword evidence="3" id="KW-0418">Kinase</keyword>
<dbReference type="InterPro" id="IPR036393">
    <property type="entry name" value="AceGlu_kinase-like_sf"/>
</dbReference>
<dbReference type="Gene3D" id="3.40.1160.10">
    <property type="entry name" value="Acetylglutamate kinase-like"/>
    <property type="match status" value="1"/>
</dbReference>
<dbReference type="GO" id="GO:0019546">
    <property type="term" value="P:L-arginine deiminase pathway"/>
    <property type="evidence" value="ECO:0007669"/>
    <property type="project" value="TreeGrafter"/>
</dbReference>
<feature type="non-terminal residue" evidence="5">
    <location>
        <position position="233"/>
    </location>
</feature>
<accession>X0YV96</accession>
<protein>
    <recommendedName>
        <fullName evidence="4">Aspartate/glutamate/uridylate kinase domain-containing protein</fullName>
    </recommendedName>
</protein>
<dbReference type="PANTHER" id="PTHR30409:SF1">
    <property type="entry name" value="CARBAMATE KINASE-RELATED"/>
    <property type="match status" value="1"/>
</dbReference>
<evidence type="ECO:0000256" key="1">
    <source>
        <dbReference type="ARBA" id="ARBA00011066"/>
    </source>
</evidence>
<dbReference type="InterPro" id="IPR001048">
    <property type="entry name" value="Asp/Glu/Uridylate_kinase"/>
</dbReference>
<dbReference type="InterPro" id="IPR003964">
    <property type="entry name" value="Carb_kinase"/>
</dbReference>
<sequence length="233" mass="25533">ALIKEGQEGNINEQFANTRLIVRSIVKIIKEGWDVVITHGNGPQVGAILLQNDLARDITPPMPLGICVAESEGFIGYMIQQCLSNALHKDNVDRAVVALITQVLVDEDDPSFKNPTKPIGPYYSEDEVAEIKEEGYQVKQYPDGWRVVVPSPDPRSIVEGDIIKKMLDDDIIVIASGGGGMPVIEKEGWGLDGLEAVIDKDLASERLAETINAELLLILTDVEKVFLNYGKPD</sequence>
<comment type="similarity">
    <text evidence="1">Belongs to the carbamate kinase family.</text>
</comment>
<dbReference type="GO" id="GO:0005829">
    <property type="term" value="C:cytosol"/>
    <property type="evidence" value="ECO:0007669"/>
    <property type="project" value="TreeGrafter"/>
</dbReference>
<proteinExistence type="inferred from homology"/>
<dbReference type="PANTHER" id="PTHR30409">
    <property type="entry name" value="CARBAMATE KINASE"/>
    <property type="match status" value="1"/>
</dbReference>
<dbReference type="EMBL" id="BARS01051993">
    <property type="protein sequence ID" value="GAG50572.1"/>
    <property type="molecule type" value="Genomic_DNA"/>
</dbReference>
<dbReference type="SUPFAM" id="SSF53633">
    <property type="entry name" value="Carbamate kinase-like"/>
    <property type="match status" value="1"/>
</dbReference>
<evidence type="ECO:0000259" key="4">
    <source>
        <dbReference type="Pfam" id="PF00696"/>
    </source>
</evidence>
<evidence type="ECO:0000256" key="2">
    <source>
        <dbReference type="ARBA" id="ARBA00022679"/>
    </source>
</evidence>
<comment type="caution">
    <text evidence="5">The sequence shown here is derived from an EMBL/GenBank/DDBJ whole genome shotgun (WGS) entry which is preliminary data.</text>
</comment>
<name>X0YV96_9ZZZZ</name>
<gene>
    <name evidence="5" type="ORF">S01H1_77372</name>
</gene>
<evidence type="ECO:0000313" key="5">
    <source>
        <dbReference type="EMBL" id="GAG50572.1"/>
    </source>
</evidence>
<feature type="non-terminal residue" evidence="5">
    <location>
        <position position="1"/>
    </location>
</feature>